<evidence type="ECO:0000256" key="1">
    <source>
        <dbReference type="ARBA" id="ARBA00001947"/>
    </source>
</evidence>
<dbReference type="Proteomes" id="UP000754563">
    <property type="component" value="Unassembled WGS sequence"/>
</dbReference>
<protein>
    <submittedName>
        <fullName evidence="6">M20/M25/M40 family metallo-hydrolase</fullName>
    </submittedName>
</protein>
<evidence type="ECO:0000313" key="6">
    <source>
        <dbReference type="EMBL" id="MCA9385192.1"/>
    </source>
</evidence>
<dbReference type="Pfam" id="PF07687">
    <property type="entry name" value="M20_dimer"/>
    <property type="match status" value="1"/>
</dbReference>
<dbReference type="GO" id="GO:0046872">
    <property type="term" value="F:metal ion binding"/>
    <property type="evidence" value="ECO:0007669"/>
    <property type="project" value="UniProtKB-KW"/>
</dbReference>
<accession>A0A955L7D0</accession>
<organism evidence="6 7">
    <name type="scientific">Candidatus Dojkabacteria bacterium</name>
    <dbReference type="NCBI Taxonomy" id="2099670"/>
    <lineage>
        <taxon>Bacteria</taxon>
        <taxon>Candidatus Dojkabacteria</taxon>
    </lineage>
</organism>
<dbReference type="GO" id="GO:0016787">
    <property type="term" value="F:hydrolase activity"/>
    <property type="evidence" value="ECO:0007669"/>
    <property type="project" value="UniProtKB-KW"/>
</dbReference>
<dbReference type="Gene3D" id="3.30.70.360">
    <property type="match status" value="1"/>
</dbReference>
<comment type="caution">
    <text evidence="6">The sequence shown here is derived from an EMBL/GenBank/DDBJ whole genome shotgun (WGS) entry which is preliminary data.</text>
</comment>
<feature type="domain" description="Peptidase M20 dimerisation" evidence="5">
    <location>
        <begin position="177"/>
        <end position="276"/>
    </location>
</feature>
<keyword evidence="2" id="KW-0479">Metal-binding</keyword>
<evidence type="ECO:0000256" key="2">
    <source>
        <dbReference type="ARBA" id="ARBA00022723"/>
    </source>
</evidence>
<evidence type="ECO:0000313" key="7">
    <source>
        <dbReference type="Proteomes" id="UP000754563"/>
    </source>
</evidence>
<dbReference type="Pfam" id="PF01546">
    <property type="entry name" value="Peptidase_M20"/>
    <property type="match status" value="1"/>
</dbReference>
<dbReference type="PANTHER" id="PTHR43808:SF9">
    <property type="entry name" value="BLL0789 PROTEIN"/>
    <property type="match status" value="1"/>
</dbReference>
<dbReference type="SUPFAM" id="SSF55031">
    <property type="entry name" value="Bacterial exopeptidase dimerisation domain"/>
    <property type="match status" value="1"/>
</dbReference>
<dbReference type="PROSITE" id="PS00758">
    <property type="entry name" value="ARGE_DAPE_CPG2_1"/>
    <property type="match status" value="1"/>
</dbReference>
<evidence type="ECO:0000256" key="3">
    <source>
        <dbReference type="ARBA" id="ARBA00022801"/>
    </source>
</evidence>
<reference evidence="6" key="2">
    <citation type="journal article" date="2021" name="Microbiome">
        <title>Successional dynamics and alternative stable states in a saline activated sludge microbial community over 9 years.</title>
        <authorList>
            <person name="Wang Y."/>
            <person name="Ye J."/>
            <person name="Ju F."/>
            <person name="Liu L."/>
            <person name="Boyd J.A."/>
            <person name="Deng Y."/>
            <person name="Parks D.H."/>
            <person name="Jiang X."/>
            <person name="Yin X."/>
            <person name="Woodcroft B.J."/>
            <person name="Tyson G.W."/>
            <person name="Hugenholtz P."/>
            <person name="Polz M.F."/>
            <person name="Zhang T."/>
        </authorList>
    </citation>
    <scope>NUCLEOTIDE SEQUENCE</scope>
    <source>
        <strain evidence="6">HKST-UBA11</strain>
    </source>
</reference>
<dbReference type="InterPro" id="IPR011650">
    <property type="entry name" value="Peptidase_M20_dimer"/>
</dbReference>
<proteinExistence type="predicted"/>
<keyword evidence="3" id="KW-0378">Hydrolase</keyword>
<dbReference type="InterPro" id="IPR050072">
    <property type="entry name" value="Peptidase_M20A"/>
</dbReference>
<dbReference type="InterPro" id="IPR036264">
    <property type="entry name" value="Bact_exopeptidase_dim_dom"/>
</dbReference>
<dbReference type="Gene3D" id="3.40.630.10">
    <property type="entry name" value="Zn peptidases"/>
    <property type="match status" value="1"/>
</dbReference>
<name>A0A955L7D0_9BACT</name>
<comment type="cofactor">
    <cofactor evidence="1">
        <name>Zn(2+)</name>
        <dbReference type="ChEBI" id="CHEBI:29105"/>
    </cofactor>
</comment>
<evidence type="ECO:0000256" key="4">
    <source>
        <dbReference type="ARBA" id="ARBA00022833"/>
    </source>
</evidence>
<dbReference type="AlphaFoldDB" id="A0A955L7D0"/>
<sequence length="379" mass="42816">MSDETKKLLDELKSLVVINSHTYNKSGVDEVGVLVQDLLSDIPLEWEVTESSIRGNYLCAKSKEWDSTKPTILLNGHMDTVFEKNWDWYEQGEKFYGPGSLDMKAGVIAMIEVVRRMHSEGNLKNVLILFTPDEEDGMHHIAKQKEYYAQADYAFIFEEGTRDQSAPSAKDRVIVVERKALSFFTIELSGPGGHNAIMKKPEQRHSALLEMSRIIQELHALSDYELGTLINVGTIESGISPNAIPQKAKIRVDIRYGNRDEVERIKIALADILEPKDSALEMHYEETLFYPSFDYTEKIGQFAEEVISIANKLGLSMEKQFRVSGSEANWISYYNPGCIVLDGFGVIGSGDHSDREFFFIESLEDSVQLGKTVIEKILL</sequence>
<dbReference type="InterPro" id="IPR002933">
    <property type="entry name" value="Peptidase_M20"/>
</dbReference>
<dbReference type="PANTHER" id="PTHR43808">
    <property type="entry name" value="ACETYLORNITHINE DEACETYLASE"/>
    <property type="match status" value="1"/>
</dbReference>
<dbReference type="SUPFAM" id="SSF53187">
    <property type="entry name" value="Zn-dependent exopeptidases"/>
    <property type="match status" value="1"/>
</dbReference>
<dbReference type="EMBL" id="JAGQLH010000007">
    <property type="protein sequence ID" value="MCA9385192.1"/>
    <property type="molecule type" value="Genomic_DNA"/>
</dbReference>
<gene>
    <name evidence="6" type="ORF">KC717_00930</name>
</gene>
<keyword evidence="4" id="KW-0862">Zinc</keyword>
<evidence type="ECO:0000259" key="5">
    <source>
        <dbReference type="Pfam" id="PF07687"/>
    </source>
</evidence>
<reference evidence="6" key="1">
    <citation type="submission" date="2020-04" db="EMBL/GenBank/DDBJ databases">
        <authorList>
            <person name="Zhang T."/>
        </authorList>
    </citation>
    <scope>NUCLEOTIDE SEQUENCE</scope>
    <source>
        <strain evidence="6">HKST-UBA11</strain>
    </source>
</reference>
<dbReference type="InterPro" id="IPR001261">
    <property type="entry name" value="ArgE/DapE_CS"/>
</dbReference>